<dbReference type="AlphaFoldDB" id="A0A251QQK6"/>
<protein>
    <submittedName>
        <fullName evidence="1">Uncharacterized protein</fullName>
    </submittedName>
</protein>
<evidence type="ECO:0000313" key="1">
    <source>
        <dbReference type="EMBL" id="ONI26109.1"/>
    </source>
</evidence>
<organism evidence="1 2">
    <name type="scientific">Prunus persica</name>
    <name type="common">Peach</name>
    <name type="synonym">Amygdalus persica</name>
    <dbReference type="NCBI Taxonomy" id="3760"/>
    <lineage>
        <taxon>Eukaryota</taxon>
        <taxon>Viridiplantae</taxon>
        <taxon>Streptophyta</taxon>
        <taxon>Embryophyta</taxon>
        <taxon>Tracheophyta</taxon>
        <taxon>Spermatophyta</taxon>
        <taxon>Magnoliopsida</taxon>
        <taxon>eudicotyledons</taxon>
        <taxon>Gunneridae</taxon>
        <taxon>Pentapetalae</taxon>
        <taxon>rosids</taxon>
        <taxon>fabids</taxon>
        <taxon>Rosales</taxon>
        <taxon>Rosaceae</taxon>
        <taxon>Amygdaloideae</taxon>
        <taxon>Amygdaleae</taxon>
        <taxon>Prunus</taxon>
    </lineage>
</organism>
<name>A0A251QQK6_PRUPE</name>
<dbReference type="Gramene" id="ONI26109">
    <property type="protein sequence ID" value="ONI26109"/>
    <property type="gene ID" value="PRUPE_1G004600"/>
</dbReference>
<reference evidence="1 2" key="1">
    <citation type="journal article" date="2013" name="Nat. Genet.">
        <title>The high-quality draft genome of peach (Prunus persica) identifies unique patterns of genetic diversity, domestication and genome evolution.</title>
        <authorList>
            <consortium name="International Peach Genome Initiative"/>
            <person name="Verde I."/>
            <person name="Abbott A.G."/>
            <person name="Scalabrin S."/>
            <person name="Jung S."/>
            <person name="Shu S."/>
            <person name="Marroni F."/>
            <person name="Zhebentyayeva T."/>
            <person name="Dettori M.T."/>
            <person name="Grimwood J."/>
            <person name="Cattonaro F."/>
            <person name="Zuccolo A."/>
            <person name="Rossini L."/>
            <person name="Jenkins J."/>
            <person name="Vendramin E."/>
            <person name="Meisel L.A."/>
            <person name="Decroocq V."/>
            <person name="Sosinski B."/>
            <person name="Prochnik S."/>
            <person name="Mitros T."/>
            <person name="Policriti A."/>
            <person name="Cipriani G."/>
            <person name="Dondini L."/>
            <person name="Ficklin S."/>
            <person name="Goodstein D.M."/>
            <person name="Xuan P."/>
            <person name="Del Fabbro C."/>
            <person name="Aramini V."/>
            <person name="Copetti D."/>
            <person name="Gonzalez S."/>
            <person name="Horner D.S."/>
            <person name="Falchi R."/>
            <person name="Lucas S."/>
            <person name="Mica E."/>
            <person name="Maldonado J."/>
            <person name="Lazzari B."/>
            <person name="Bielenberg D."/>
            <person name="Pirona R."/>
            <person name="Miculan M."/>
            <person name="Barakat A."/>
            <person name="Testolin R."/>
            <person name="Stella A."/>
            <person name="Tartarini S."/>
            <person name="Tonutti P."/>
            <person name="Arus P."/>
            <person name="Orellana A."/>
            <person name="Wells C."/>
            <person name="Main D."/>
            <person name="Vizzotto G."/>
            <person name="Silva H."/>
            <person name="Salamini F."/>
            <person name="Schmutz J."/>
            <person name="Morgante M."/>
            <person name="Rokhsar D.S."/>
        </authorList>
    </citation>
    <scope>NUCLEOTIDE SEQUENCE [LARGE SCALE GENOMIC DNA]</scope>
    <source>
        <strain evidence="2">cv. Nemared</strain>
    </source>
</reference>
<sequence>MSAFYKICLFRKHKSISKVLKPNHPINYEKENNVTVIPAALTKPPKVLKPRRHTENLCRLISIFHKVQTLFATLL</sequence>
<accession>A0A251QQK6</accession>
<dbReference type="EMBL" id="CM007651">
    <property type="protein sequence ID" value="ONI26109.1"/>
    <property type="molecule type" value="Genomic_DNA"/>
</dbReference>
<keyword evidence="2" id="KW-1185">Reference proteome</keyword>
<evidence type="ECO:0000313" key="2">
    <source>
        <dbReference type="Proteomes" id="UP000006882"/>
    </source>
</evidence>
<dbReference type="Proteomes" id="UP000006882">
    <property type="component" value="Chromosome G1"/>
</dbReference>
<gene>
    <name evidence="1" type="ORF">PRUPE_1G004600</name>
</gene>
<proteinExistence type="predicted"/>